<evidence type="ECO:0008006" key="6">
    <source>
        <dbReference type="Google" id="ProtNLM"/>
    </source>
</evidence>
<keyword evidence="1" id="KW-0732">Signal</keyword>
<dbReference type="EMBL" id="MKEK01000001">
    <property type="protein sequence ID" value="OEY69233.1"/>
    <property type="molecule type" value="Genomic_DNA"/>
</dbReference>
<dbReference type="RefSeq" id="WP_070048799.1">
    <property type="nucleotide sequence ID" value="NZ_CBCSDO010000006.1"/>
</dbReference>
<evidence type="ECO:0000259" key="3">
    <source>
        <dbReference type="Pfam" id="PF20616"/>
    </source>
</evidence>
<dbReference type="AlphaFoldDB" id="A0A1E7Q585"/>
<dbReference type="Gene3D" id="3.10.560.10">
    <property type="entry name" value="Outer membrane lipoprotein wza domain like"/>
    <property type="match status" value="1"/>
</dbReference>
<keyword evidence="5" id="KW-1185">Reference proteome</keyword>
<accession>A0A1E7Q585</accession>
<dbReference type="Proteomes" id="UP000242258">
    <property type="component" value="Unassembled WGS sequence"/>
</dbReference>
<feature type="domain" description="Capsule biosynthesis GfcC-like N-terminal" evidence="3">
    <location>
        <begin position="50"/>
        <end position="155"/>
    </location>
</feature>
<dbReference type="InterPro" id="IPR046459">
    <property type="entry name" value="Caps_syn_GfcC_N"/>
</dbReference>
<dbReference type="InterPro" id="IPR010425">
    <property type="entry name" value="Caps_synth_GfcC-like_C"/>
</dbReference>
<organism evidence="4 5">
    <name type="scientific">Rheinheimera salexigens</name>
    <dbReference type="NCBI Taxonomy" id="1628148"/>
    <lineage>
        <taxon>Bacteria</taxon>
        <taxon>Pseudomonadati</taxon>
        <taxon>Pseudomonadota</taxon>
        <taxon>Gammaproteobacteria</taxon>
        <taxon>Chromatiales</taxon>
        <taxon>Chromatiaceae</taxon>
        <taxon>Rheinheimera</taxon>
    </lineage>
</organism>
<evidence type="ECO:0000259" key="2">
    <source>
        <dbReference type="Pfam" id="PF06251"/>
    </source>
</evidence>
<feature type="domain" description="Capsule biosynthesis GfcC-like C-terminal" evidence="2">
    <location>
        <begin position="172"/>
        <end position="259"/>
    </location>
</feature>
<evidence type="ECO:0000313" key="5">
    <source>
        <dbReference type="Proteomes" id="UP000242258"/>
    </source>
</evidence>
<protein>
    <recommendedName>
        <fullName evidence="6">Capsule biosynthesis GfcC-like C-terminal domain-containing protein</fullName>
    </recommendedName>
</protein>
<dbReference type="OrthoDB" id="5592890at2"/>
<feature type="chain" id="PRO_5009200386" description="Capsule biosynthesis GfcC-like C-terminal domain-containing protein" evidence="1">
    <location>
        <begin position="28"/>
        <end position="261"/>
    </location>
</feature>
<evidence type="ECO:0000313" key="4">
    <source>
        <dbReference type="EMBL" id="OEY69233.1"/>
    </source>
</evidence>
<sequence>MISKILKNIKKVFISYFLLSSGLTVQANEINEFVAVQINQKSYQYSFANKSLAPRLTDVLSPVALTENWYWPVSALYNTDDTTAQLLLQRVLQQLDELQQEYAADIDKQQAIISMVSQIKSWQLATRVFIPIEYDLARVSAEFNPKFMPGNYQLRLYKRPSHITLFGLVKQPGKSTHINAGNVKQYLTEFSSLAAADSNTLYLIQPDGSIIKETVAAWQQTTIEAMPGAQLFVPFKLGLFSTRWQRLNQDILALARHRVLL</sequence>
<proteinExistence type="predicted"/>
<reference evidence="5" key="1">
    <citation type="submission" date="2016-09" db="EMBL/GenBank/DDBJ databases">
        <authorList>
            <person name="Wan X."/>
            <person name="Hou S."/>
        </authorList>
    </citation>
    <scope>NUCLEOTIDE SEQUENCE [LARGE SCALE GENOMIC DNA]</scope>
    <source>
        <strain evidence="5">KH87</strain>
    </source>
</reference>
<name>A0A1E7Q585_9GAMM</name>
<dbReference type="Pfam" id="PF06251">
    <property type="entry name" value="Caps_syn_GfcC_C"/>
    <property type="match status" value="1"/>
</dbReference>
<comment type="caution">
    <text evidence="4">The sequence shown here is derived from an EMBL/GenBank/DDBJ whole genome shotgun (WGS) entry which is preliminary data.</text>
</comment>
<feature type="signal peptide" evidence="1">
    <location>
        <begin position="1"/>
        <end position="27"/>
    </location>
</feature>
<evidence type="ECO:0000256" key="1">
    <source>
        <dbReference type="SAM" id="SignalP"/>
    </source>
</evidence>
<gene>
    <name evidence="4" type="ORF">BI198_06340</name>
</gene>
<dbReference type="Pfam" id="PF20616">
    <property type="entry name" value="Caps_syn_GfcC_N"/>
    <property type="match status" value="1"/>
</dbReference>
<dbReference type="STRING" id="1628148.BI198_06340"/>